<dbReference type="SUPFAM" id="SSF48452">
    <property type="entry name" value="TPR-like"/>
    <property type="match status" value="1"/>
</dbReference>
<accession>A0A517DZL3</accession>
<feature type="domain" description="Glycosyltransferase 2-like" evidence="1">
    <location>
        <begin position="14"/>
        <end position="152"/>
    </location>
</feature>
<keyword evidence="3" id="KW-1185">Reference proteome</keyword>
<organism evidence="2 3">
    <name type="scientific">Sporomusa termitida</name>
    <dbReference type="NCBI Taxonomy" id="2377"/>
    <lineage>
        <taxon>Bacteria</taxon>
        <taxon>Bacillati</taxon>
        <taxon>Bacillota</taxon>
        <taxon>Negativicutes</taxon>
        <taxon>Selenomonadales</taxon>
        <taxon>Sporomusaceae</taxon>
        <taxon>Sporomusa</taxon>
    </lineage>
</organism>
<dbReference type="EMBL" id="CP036259">
    <property type="protein sequence ID" value="QDR82800.1"/>
    <property type="molecule type" value="Genomic_DNA"/>
</dbReference>
<dbReference type="PANTHER" id="PTHR43630">
    <property type="entry name" value="POLY-BETA-1,6-N-ACETYL-D-GLUCOSAMINE SYNTHASE"/>
    <property type="match status" value="1"/>
</dbReference>
<dbReference type="InterPro" id="IPR001173">
    <property type="entry name" value="Glyco_trans_2-like"/>
</dbReference>
<dbReference type="OrthoDB" id="9815923at2"/>
<evidence type="ECO:0000313" key="2">
    <source>
        <dbReference type="EMBL" id="QDR82800.1"/>
    </source>
</evidence>
<proteinExistence type="predicted"/>
<sequence length="366" mass="42971">MEIDRNQQSSITISLCMIVKNEEQTIGRCLSSVQSLVDEIIIVDTGSTDKTKEIASKFTDKIYEFEWINDFAAARNYAFRRATLEYILWLDADDIVLPADREALHSVKSTLNPDIDVISMPYNLAFNEHGRVATQIRRNRIIKRQKNFQWLGAVHEYLEVWGNRLSIDAAVTHLPLSHDDGRNLYIYEQRQLKGEQFSPRDLYYFANELKDHQLYYRAIEHYQKFLDTKQGWIEDNIGACSKLADCFSNLNDVENHLKYIYMSFQYAAPRADFCCRLGHYHLHSNQMEQAIFWYKLATELETPGESWGLLNLQCQTWLPHIQLCVCYSRIGQYHLAYEHNEMAATYIPSDTRIELNRNYLRSMMDI</sequence>
<gene>
    <name evidence="2" type="ORF">SPTER_42310</name>
</gene>
<keyword evidence="2" id="KW-0808">Transferase</keyword>
<reference evidence="2 3" key="1">
    <citation type="submission" date="2019-02" db="EMBL/GenBank/DDBJ databases">
        <title>Closed genome of Sporomusa termitida DSM 4440.</title>
        <authorList>
            <person name="Poehlein A."/>
            <person name="Daniel R."/>
        </authorList>
    </citation>
    <scope>NUCLEOTIDE SEQUENCE [LARGE SCALE GENOMIC DNA]</scope>
    <source>
        <strain evidence="2 3">DSM 4440</strain>
    </source>
</reference>
<dbReference type="GO" id="GO:0016740">
    <property type="term" value="F:transferase activity"/>
    <property type="evidence" value="ECO:0007669"/>
    <property type="project" value="UniProtKB-KW"/>
</dbReference>
<dbReference type="PANTHER" id="PTHR43630:SF2">
    <property type="entry name" value="GLYCOSYLTRANSFERASE"/>
    <property type="match status" value="1"/>
</dbReference>
<evidence type="ECO:0000259" key="1">
    <source>
        <dbReference type="Pfam" id="PF00535"/>
    </source>
</evidence>
<name>A0A517DZL3_9FIRM</name>
<evidence type="ECO:0000313" key="3">
    <source>
        <dbReference type="Proteomes" id="UP000320776"/>
    </source>
</evidence>
<dbReference type="SUPFAM" id="SSF53448">
    <property type="entry name" value="Nucleotide-diphospho-sugar transferases"/>
    <property type="match status" value="1"/>
</dbReference>
<protein>
    <submittedName>
        <fullName evidence="2">Peptide S-glycosyltransferase, SunS family</fullName>
    </submittedName>
</protein>
<dbReference type="Gene3D" id="1.25.40.10">
    <property type="entry name" value="Tetratricopeptide repeat domain"/>
    <property type="match status" value="1"/>
</dbReference>
<dbReference type="KEGG" id="sted:SPTER_42310"/>
<dbReference type="AlphaFoldDB" id="A0A517DZL3"/>
<dbReference type="Pfam" id="PF00535">
    <property type="entry name" value="Glycos_transf_2"/>
    <property type="match status" value="1"/>
</dbReference>
<dbReference type="InterPro" id="IPR011990">
    <property type="entry name" value="TPR-like_helical_dom_sf"/>
</dbReference>
<dbReference type="Proteomes" id="UP000320776">
    <property type="component" value="Chromosome"/>
</dbReference>
<dbReference type="Gene3D" id="3.90.550.10">
    <property type="entry name" value="Spore Coat Polysaccharide Biosynthesis Protein SpsA, Chain A"/>
    <property type="match status" value="1"/>
</dbReference>
<dbReference type="RefSeq" id="WP_144352150.1">
    <property type="nucleotide sequence ID" value="NZ_CP036259.1"/>
</dbReference>
<dbReference type="CDD" id="cd02511">
    <property type="entry name" value="Beta4Glucosyltransferase"/>
    <property type="match status" value="1"/>
</dbReference>
<dbReference type="InterPro" id="IPR029044">
    <property type="entry name" value="Nucleotide-diphossugar_trans"/>
</dbReference>